<feature type="domain" description="DUF4220" evidence="2">
    <location>
        <begin position="104"/>
        <end position="502"/>
    </location>
</feature>
<reference evidence="3" key="2">
    <citation type="submission" date="2015-04" db="UniProtKB">
        <authorList>
            <consortium name="EnsemblPlants"/>
        </authorList>
    </citation>
    <scope>IDENTIFICATION</scope>
</reference>
<feature type="transmembrane region" description="Helical" evidence="1">
    <location>
        <begin position="182"/>
        <end position="202"/>
    </location>
</feature>
<keyword evidence="4" id="KW-1185">Reference proteome</keyword>
<keyword evidence="1" id="KW-0472">Membrane</keyword>
<keyword evidence="1" id="KW-1133">Transmembrane helix</keyword>
<dbReference type="Gramene" id="OGLUM01G15760.1">
    <property type="protein sequence ID" value="OGLUM01G15760.1"/>
    <property type="gene ID" value="OGLUM01G15760"/>
</dbReference>
<dbReference type="EnsemblPlants" id="OGLUM01G15760.1">
    <property type="protein sequence ID" value="OGLUM01G15760.1"/>
    <property type="gene ID" value="OGLUM01G15760"/>
</dbReference>
<evidence type="ECO:0000313" key="4">
    <source>
        <dbReference type="Proteomes" id="UP000026961"/>
    </source>
</evidence>
<dbReference type="STRING" id="40148.A0A0D9Y7T9"/>
<dbReference type="Pfam" id="PF13968">
    <property type="entry name" value="DUF4220"/>
    <property type="match status" value="1"/>
</dbReference>
<accession>A0A0D9Y7T9</accession>
<dbReference type="InterPro" id="IPR025315">
    <property type="entry name" value="DUF4220"/>
</dbReference>
<protein>
    <recommendedName>
        <fullName evidence="2">DUF4220 domain-containing protein</fullName>
    </recommendedName>
</protein>
<dbReference type="InterPro" id="IPR007658">
    <property type="entry name" value="DUF594"/>
</dbReference>
<dbReference type="HOGENOM" id="CLU_008762_0_0_1"/>
<dbReference type="eggNOG" id="ENOG502QSWW">
    <property type="taxonomic scope" value="Eukaryota"/>
</dbReference>
<organism evidence="3">
    <name type="scientific">Oryza glumipatula</name>
    <dbReference type="NCBI Taxonomy" id="40148"/>
    <lineage>
        <taxon>Eukaryota</taxon>
        <taxon>Viridiplantae</taxon>
        <taxon>Streptophyta</taxon>
        <taxon>Embryophyta</taxon>
        <taxon>Tracheophyta</taxon>
        <taxon>Spermatophyta</taxon>
        <taxon>Magnoliopsida</taxon>
        <taxon>Liliopsida</taxon>
        <taxon>Poales</taxon>
        <taxon>Poaceae</taxon>
        <taxon>BOP clade</taxon>
        <taxon>Oryzoideae</taxon>
        <taxon>Oryzeae</taxon>
        <taxon>Oryzinae</taxon>
        <taxon>Oryza</taxon>
    </lineage>
</organism>
<evidence type="ECO:0000259" key="2">
    <source>
        <dbReference type="Pfam" id="PF13968"/>
    </source>
</evidence>
<dbReference type="Pfam" id="PF04578">
    <property type="entry name" value="DUF594"/>
    <property type="match status" value="1"/>
</dbReference>
<keyword evidence="1" id="KW-0812">Transmembrane</keyword>
<name>A0A0D9Y7T9_9ORYZ</name>
<feature type="transmembrane region" description="Helical" evidence="1">
    <location>
        <begin position="53"/>
        <end position="73"/>
    </location>
</feature>
<evidence type="ECO:0000313" key="3">
    <source>
        <dbReference type="EnsemblPlants" id="OGLUM01G15760.1"/>
    </source>
</evidence>
<dbReference type="AlphaFoldDB" id="A0A0D9Y7T9"/>
<feature type="transmembrane region" description="Helical" evidence="1">
    <location>
        <begin position="426"/>
        <end position="446"/>
    </location>
</feature>
<dbReference type="Proteomes" id="UP000026961">
    <property type="component" value="Chromosome 1"/>
</dbReference>
<feature type="transmembrane region" description="Helical" evidence="1">
    <location>
        <begin position="99"/>
        <end position="117"/>
    </location>
</feature>
<dbReference type="PANTHER" id="PTHR31325">
    <property type="entry name" value="OS01G0798800 PROTEIN-RELATED"/>
    <property type="match status" value="1"/>
</dbReference>
<reference evidence="3" key="3">
    <citation type="submission" date="2018-05" db="EMBL/GenBank/DDBJ databases">
        <title>OgluRS3 (Oryza glumaepatula Reference Sequence Version 3).</title>
        <authorList>
            <person name="Zhang J."/>
            <person name="Kudrna D."/>
            <person name="Lee S."/>
            <person name="Talag J."/>
            <person name="Welchert J."/>
            <person name="Wing R.A."/>
        </authorList>
    </citation>
    <scope>NUCLEOTIDE SEQUENCE [LARGE SCALE GENOMIC DNA]</scope>
</reference>
<evidence type="ECO:0000256" key="1">
    <source>
        <dbReference type="SAM" id="Phobius"/>
    </source>
</evidence>
<feature type="transmembrane region" description="Helical" evidence="1">
    <location>
        <begin position="26"/>
        <end position="46"/>
    </location>
</feature>
<sequence length="777" mass="85868">MASTGSQPAGRTGNIEAIFDFINSEIVTAAVLAVLAALVVALSTYGRRCRHPALRFLVWGVSTVFLLLSTSIISELLESAKGKTCEKKPPMVVPGSENPVSQCMWMVLLWVVLILIIKGNADTAASAVHMVAASPASGDVSIDGHKVRPPVEHLFKYCWLFYLVAKCIPVAQKGNWWKPREIAIFVAFCVVAFAKVVIKLVADWRASSSFAVGKNARLVSGYMAQLVEHRDEVGGGEDVPRYIVMGEKREHVEENPHGYRIKRHVLDDRFSGLVTLDRVWRLAEHGDGDGLLSKRRELRDLCLSFSLFKNLRRRLSGYPLAEEGSGEPLDFVLRGMDGVGDVVGAVADRVFRVLVDELWFASDFYYSCLPLCSFSGLCAALNHLCSVLIVAGAATVGRIYIDRKVIVFKVLDNPQVPDVKQDGRPYYAITMVLLLVVVLGEIWEIVAGVCSNWTKMALLGHYIRHEPQWRRCRRAHAVLDAVLRFRPARRWRNKIGQNSVLEPRRFCRRSGLLSEKLYGRAGLMRSVEVSPAVRDTVVRSLMSSYGRSSRGSVSAAERRVGGKVDWLWYGSRKSWASDDGDGCVSTTDIILAWHVATRLYEMRCSLHASSPTPSASSSDMTAACHLSNYCAYLASAAPELLPDSAAWTEKRYREVTADVTAALGKDGAAGETTTAQRYERLVATLSAGARDKALRRGAEIARRLAEYTTVEEDDEASAWLFLADFWSEMMLYIAPSENVKGHVEAMARGGEFVTLLWALLLHAGITARPEAPSRIIP</sequence>
<feature type="transmembrane region" description="Helical" evidence="1">
    <location>
        <begin position="380"/>
        <end position="401"/>
    </location>
</feature>
<reference evidence="3" key="1">
    <citation type="submission" date="2013-08" db="EMBL/GenBank/DDBJ databases">
        <title>Oryza genome evolution.</title>
        <authorList>
            <person name="Wing R.A."/>
            <person name="Panaud O."/>
            <person name="Oliveira A.C."/>
        </authorList>
    </citation>
    <scope>NUCLEOTIDE SEQUENCE</scope>
</reference>
<proteinExistence type="predicted"/>